<proteinExistence type="predicted"/>
<name>A0A2N9HXA2_FAGSY</name>
<dbReference type="EMBL" id="OIVN01004646">
    <property type="protein sequence ID" value="SPD18536.1"/>
    <property type="molecule type" value="Genomic_DNA"/>
</dbReference>
<reference evidence="2" key="1">
    <citation type="submission" date="2018-02" db="EMBL/GenBank/DDBJ databases">
        <authorList>
            <person name="Cohen D.B."/>
            <person name="Kent A.D."/>
        </authorList>
    </citation>
    <scope>NUCLEOTIDE SEQUENCE</scope>
</reference>
<feature type="region of interest" description="Disordered" evidence="1">
    <location>
        <begin position="137"/>
        <end position="189"/>
    </location>
</feature>
<feature type="region of interest" description="Disordered" evidence="1">
    <location>
        <begin position="1"/>
        <end position="48"/>
    </location>
</feature>
<gene>
    <name evidence="2" type="ORF">FSB_LOCUS46418</name>
</gene>
<feature type="compositionally biased region" description="Basic and acidic residues" evidence="1">
    <location>
        <begin position="148"/>
        <end position="160"/>
    </location>
</feature>
<evidence type="ECO:0000256" key="1">
    <source>
        <dbReference type="SAM" id="MobiDB-lite"/>
    </source>
</evidence>
<organism evidence="2">
    <name type="scientific">Fagus sylvatica</name>
    <name type="common">Beechnut</name>
    <dbReference type="NCBI Taxonomy" id="28930"/>
    <lineage>
        <taxon>Eukaryota</taxon>
        <taxon>Viridiplantae</taxon>
        <taxon>Streptophyta</taxon>
        <taxon>Embryophyta</taxon>
        <taxon>Tracheophyta</taxon>
        <taxon>Spermatophyta</taxon>
        <taxon>Magnoliopsida</taxon>
        <taxon>eudicotyledons</taxon>
        <taxon>Gunneridae</taxon>
        <taxon>Pentapetalae</taxon>
        <taxon>rosids</taxon>
        <taxon>fabids</taxon>
        <taxon>Fagales</taxon>
        <taxon>Fagaceae</taxon>
        <taxon>Fagus</taxon>
    </lineage>
</organism>
<evidence type="ECO:0000313" key="2">
    <source>
        <dbReference type="EMBL" id="SPD18536.1"/>
    </source>
</evidence>
<feature type="compositionally biased region" description="Polar residues" evidence="1">
    <location>
        <begin position="1"/>
        <end position="33"/>
    </location>
</feature>
<sequence length="189" mass="21052">MVGMRSTSPMEKQQWVGSQKEASASSKPRSTCSRMKGGNLPKIPTISAWSSSPRRVHQCLIRSTRKGEENSKNGCWFEGEPEFKKPGTRASPSCAAHDGHARVPLGIPTALSPMSREFEPVRSLPEVRFALYKGHFARNHLGESPGRSGDRRFRVNEQKPTRNPRTGPEVKSGTRSGLKQKHLMRCDQD</sequence>
<accession>A0A2N9HXA2</accession>
<dbReference type="AlphaFoldDB" id="A0A2N9HXA2"/>
<protein>
    <submittedName>
        <fullName evidence="2">Uncharacterized protein</fullName>
    </submittedName>
</protein>